<dbReference type="OrthoDB" id="5384804at2759"/>
<evidence type="ECO:0000313" key="2">
    <source>
        <dbReference type="EMBL" id="RAK95574.1"/>
    </source>
</evidence>
<reference evidence="2 3" key="1">
    <citation type="submission" date="2018-02" db="EMBL/GenBank/DDBJ databases">
        <title>The genomes of Aspergillus section Nigri reveals drivers in fungal speciation.</title>
        <authorList>
            <consortium name="DOE Joint Genome Institute"/>
            <person name="Vesth T.C."/>
            <person name="Nybo J."/>
            <person name="Theobald S."/>
            <person name="Brandl J."/>
            <person name="Frisvad J.C."/>
            <person name="Nielsen K.F."/>
            <person name="Lyhne E.K."/>
            <person name="Kogle M.E."/>
            <person name="Kuo A."/>
            <person name="Riley R."/>
            <person name="Clum A."/>
            <person name="Nolan M."/>
            <person name="Lipzen A."/>
            <person name="Salamov A."/>
            <person name="Henrissat B."/>
            <person name="Wiebenga A."/>
            <person name="De vries R.P."/>
            <person name="Grigoriev I.V."/>
            <person name="Mortensen U.H."/>
            <person name="Andersen M.R."/>
            <person name="Baker S.E."/>
        </authorList>
    </citation>
    <scope>NUCLEOTIDE SEQUENCE [LARGE SCALE GENOMIC DNA]</scope>
    <source>
        <strain evidence="2 3">CBS 121593</strain>
    </source>
</reference>
<dbReference type="GeneID" id="37228399"/>
<feature type="domain" description="F-box" evidence="1">
    <location>
        <begin position="1"/>
        <end position="50"/>
    </location>
</feature>
<evidence type="ECO:0000313" key="3">
    <source>
        <dbReference type="Proteomes" id="UP000249402"/>
    </source>
</evidence>
<proteinExistence type="predicted"/>
<dbReference type="AlphaFoldDB" id="A0A395GJN2"/>
<dbReference type="Pfam" id="PF00646">
    <property type="entry name" value="F-box"/>
    <property type="match status" value="1"/>
</dbReference>
<dbReference type="Proteomes" id="UP000249402">
    <property type="component" value="Unassembled WGS sequence"/>
</dbReference>
<dbReference type="InterPro" id="IPR001810">
    <property type="entry name" value="F-box_dom"/>
</dbReference>
<keyword evidence="3" id="KW-1185">Reference proteome</keyword>
<accession>A0A395GJN2</accession>
<sequence length="438" mass="51706">MGHILDLPTELLPIIYLHLNNIDDALHLARCCKRFNGVFEYHRLAILRNIIQNADHHVYDARLCEEIGLHEHYTLHMSQTRFVSFDPTLRRTVMNAYRASLQPSPVLPANVVWDTLVRWQAMRLLFDLYCDASVHETYSQSAFRFDQGQDDELVDTYRPFPPPSGAVCPGFAILDHHHRQRAYERFYKALTAHWWLVERRWAIRVDVYETPEECVEAFLTLRPTMRQFVNPAHTIQEWMDLLELDDFVWNFLARRALDLTDRAAWLLATWSRIFNPVDRYRQDELAQAWGRVLPRILGYLRPSNIIELLLRSQWASRGDWRLNRETYLRHIGDLDAPFGVYANGDLDFTEAMPQLRFLEGAVDEALVHLSRGIGPDTREVCTYTRLTVVEQQLWFLWTTYRFDAWPEHVRGQLFFWDDRDSRQMVQRIQGAVPLPPEA</sequence>
<dbReference type="RefSeq" id="XP_025569902.1">
    <property type="nucleotide sequence ID" value="XM_025723534.1"/>
</dbReference>
<dbReference type="PROSITE" id="PS50181">
    <property type="entry name" value="FBOX"/>
    <property type="match status" value="1"/>
</dbReference>
<protein>
    <recommendedName>
        <fullName evidence="1">F-box domain-containing protein</fullName>
    </recommendedName>
</protein>
<name>A0A395GJN2_9EURO</name>
<dbReference type="EMBL" id="KZ824489">
    <property type="protein sequence ID" value="RAK95574.1"/>
    <property type="molecule type" value="Genomic_DNA"/>
</dbReference>
<dbReference type="VEuPathDB" id="FungiDB:BO80DRAFT_486755"/>
<gene>
    <name evidence="2" type="ORF">BO80DRAFT_486755</name>
</gene>
<evidence type="ECO:0000259" key="1">
    <source>
        <dbReference type="PROSITE" id="PS50181"/>
    </source>
</evidence>
<organism evidence="2 3">
    <name type="scientific">Aspergillus ibericus CBS 121593</name>
    <dbReference type="NCBI Taxonomy" id="1448316"/>
    <lineage>
        <taxon>Eukaryota</taxon>
        <taxon>Fungi</taxon>
        <taxon>Dikarya</taxon>
        <taxon>Ascomycota</taxon>
        <taxon>Pezizomycotina</taxon>
        <taxon>Eurotiomycetes</taxon>
        <taxon>Eurotiomycetidae</taxon>
        <taxon>Eurotiales</taxon>
        <taxon>Aspergillaceae</taxon>
        <taxon>Aspergillus</taxon>
        <taxon>Aspergillus subgen. Circumdati</taxon>
    </lineage>
</organism>